<feature type="signal peptide" evidence="1">
    <location>
        <begin position="1"/>
        <end position="27"/>
    </location>
</feature>
<dbReference type="SUPFAM" id="SSF101874">
    <property type="entry name" value="YceI-like"/>
    <property type="match status" value="1"/>
</dbReference>
<proteinExistence type="predicted"/>
<accession>A0ABM6JIU8</accession>
<feature type="chain" id="PRO_5046804041" evidence="1">
    <location>
        <begin position="28"/>
        <end position="207"/>
    </location>
</feature>
<evidence type="ECO:0000313" key="3">
    <source>
        <dbReference type="EMBL" id="ARD21487.1"/>
    </source>
</evidence>
<reference evidence="3 4" key="1">
    <citation type="submission" date="2017-03" db="EMBL/GenBank/DDBJ databases">
        <title>Genome sequencing of Shewanella japonica KCTC 22435.</title>
        <authorList>
            <person name="Kim K.M."/>
        </authorList>
    </citation>
    <scope>NUCLEOTIDE SEQUENCE [LARGE SCALE GENOMIC DNA]</scope>
    <source>
        <strain evidence="3 4">KCTC 22435</strain>
    </source>
</reference>
<keyword evidence="1" id="KW-0732">Signal</keyword>
<dbReference type="Gene3D" id="2.40.128.110">
    <property type="entry name" value="Lipid/polyisoprenoid-binding, YceI-like"/>
    <property type="match status" value="1"/>
</dbReference>
<evidence type="ECO:0000256" key="1">
    <source>
        <dbReference type="SAM" id="SignalP"/>
    </source>
</evidence>
<dbReference type="Proteomes" id="UP000191820">
    <property type="component" value="Chromosome"/>
</dbReference>
<dbReference type="InterPro" id="IPR007372">
    <property type="entry name" value="Lipid/polyisoprenoid-bd_YceI"/>
</dbReference>
<organism evidence="3 4">
    <name type="scientific">Shewanella japonica</name>
    <dbReference type="NCBI Taxonomy" id="93973"/>
    <lineage>
        <taxon>Bacteria</taxon>
        <taxon>Pseudomonadati</taxon>
        <taxon>Pseudomonadota</taxon>
        <taxon>Gammaproteobacteria</taxon>
        <taxon>Alteromonadales</taxon>
        <taxon>Shewanellaceae</taxon>
        <taxon>Shewanella</taxon>
    </lineage>
</organism>
<dbReference type="PANTHER" id="PTHR34406:SF1">
    <property type="entry name" value="PROTEIN YCEI"/>
    <property type="match status" value="1"/>
</dbReference>
<dbReference type="PANTHER" id="PTHR34406">
    <property type="entry name" value="PROTEIN YCEI"/>
    <property type="match status" value="1"/>
</dbReference>
<evidence type="ECO:0000259" key="2">
    <source>
        <dbReference type="SMART" id="SM00867"/>
    </source>
</evidence>
<dbReference type="InterPro" id="IPR036761">
    <property type="entry name" value="TTHA0802/YceI-like_sf"/>
</dbReference>
<protein>
    <submittedName>
        <fullName evidence="3">Polyisoprenoid-binding protein</fullName>
    </submittedName>
</protein>
<gene>
    <name evidence="3" type="ORF">SJ2017_1160</name>
</gene>
<dbReference type="SMART" id="SM00867">
    <property type="entry name" value="YceI"/>
    <property type="match status" value="1"/>
</dbReference>
<evidence type="ECO:0000313" key="4">
    <source>
        <dbReference type="Proteomes" id="UP000191820"/>
    </source>
</evidence>
<dbReference type="RefSeq" id="WP_080915179.1">
    <property type="nucleotide sequence ID" value="NZ_CANMJJ010000004.1"/>
</dbReference>
<dbReference type="EMBL" id="CP020472">
    <property type="protein sequence ID" value="ARD21487.1"/>
    <property type="molecule type" value="Genomic_DNA"/>
</dbReference>
<feature type="domain" description="Lipid/polyisoprenoid-binding YceI-like" evidence="2">
    <location>
        <begin position="42"/>
        <end position="206"/>
    </location>
</feature>
<keyword evidence="4" id="KW-1185">Reference proteome</keyword>
<name>A0ABM6JIU8_9GAMM</name>
<dbReference type="PROSITE" id="PS51257">
    <property type="entry name" value="PROKAR_LIPOPROTEIN"/>
    <property type="match status" value="1"/>
</dbReference>
<sequence length="207" mass="22915">MNKWIINKSLVCSIGAILMLSSCVSWVAPNVKSELVALQRGEYQLDKNHAALLFKIQHLGLSTYVGRFNQFDAELTFDPDNMAAASLTAVVDIQSVDINNPDLAETLQESTWFDSKTFPQAVFASHTVTPISESQFNFTGNLTLKGVTQPVTFKATFHGGADNWMTGKYTVGFSAIGRIKRSDFNMSSYIPIVGDEIDLEIYAEFLK</sequence>
<dbReference type="Pfam" id="PF04264">
    <property type="entry name" value="YceI"/>
    <property type="match status" value="1"/>
</dbReference>